<sequence length="113" mass="12383">MSNPNNAAQGIPVDNNVQQPIYINQNPGVTGEAGGLDFTLQAHPVMVNCPHCNKQGMTKVQSRIGMMQWIICLVLCLMGFWCCCCIPFYISDLRDATHACSQCNTVLGTSRPH</sequence>
<comment type="subcellular location">
    <subcellularLocation>
        <location evidence="1">Membrane</location>
        <topology evidence="1">Peripheral membrane protein</topology>
    </subcellularLocation>
</comment>
<dbReference type="PANTHER" id="PTHR23292">
    <property type="entry name" value="LIPOPOLYSACCHARIDE-INDUCED TUMOR NECROSIS FACTOR-ALPHA FACTOR"/>
    <property type="match status" value="1"/>
</dbReference>
<keyword evidence="4" id="KW-0862">Zinc</keyword>
<evidence type="ECO:0000256" key="5">
    <source>
        <dbReference type="ARBA" id="ARBA00023136"/>
    </source>
</evidence>
<name>A0A7S3NAE0_9SPIT</name>
<dbReference type="PROSITE" id="PS51837">
    <property type="entry name" value="LITAF"/>
    <property type="match status" value="1"/>
</dbReference>
<organism evidence="8">
    <name type="scientific">Euplotes harpa</name>
    <dbReference type="NCBI Taxonomy" id="151035"/>
    <lineage>
        <taxon>Eukaryota</taxon>
        <taxon>Sar</taxon>
        <taxon>Alveolata</taxon>
        <taxon>Ciliophora</taxon>
        <taxon>Intramacronucleata</taxon>
        <taxon>Spirotrichea</taxon>
        <taxon>Hypotrichia</taxon>
        <taxon>Euplotida</taxon>
        <taxon>Euplotidae</taxon>
        <taxon>Euplotes</taxon>
    </lineage>
</organism>
<evidence type="ECO:0000256" key="3">
    <source>
        <dbReference type="ARBA" id="ARBA00022723"/>
    </source>
</evidence>
<evidence type="ECO:0000256" key="2">
    <source>
        <dbReference type="ARBA" id="ARBA00005975"/>
    </source>
</evidence>
<dbReference type="PANTHER" id="PTHR23292:SF6">
    <property type="entry name" value="FI16602P1-RELATED"/>
    <property type="match status" value="1"/>
</dbReference>
<evidence type="ECO:0000256" key="1">
    <source>
        <dbReference type="ARBA" id="ARBA00004170"/>
    </source>
</evidence>
<feature type="domain" description="LITAF" evidence="7">
    <location>
        <begin position="24"/>
        <end position="112"/>
    </location>
</feature>
<evidence type="ECO:0000256" key="6">
    <source>
        <dbReference type="SAM" id="Phobius"/>
    </source>
</evidence>
<dbReference type="AlphaFoldDB" id="A0A7S3NAE0"/>
<feature type="transmembrane region" description="Helical" evidence="6">
    <location>
        <begin position="69"/>
        <end position="90"/>
    </location>
</feature>
<accession>A0A7S3NAE0</accession>
<dbReference type="InterPro" id="IPR006629">
    <property type="entry name" value="LITAF"/>
</dbReference>
<evidence type="ECO:0000259" key="7">
    <source>
        <dbReference type="PROSITE" id="PS51837"/>
    </source>
</evidence>
<comment type="similarity">
    <text evidence="2">Belongs to the CDIP1/LITAF family.</text>
</comment>
<keyword evidence="6" id="KW-0812">Transmembrane</keyword>
<dbReference type="Pfam" id="PF10601">
    <property type="entry name" value="zf-LITAF-like"/>
    <property type="match status" value="1"/>
</dbReference>
<keyword evidence="6" id="KW-1133">Transmembrane helix</keyword>
<dbReference type="GO" id="GO:0008270">
    <property type="term" value="F:zinc ion binding"/>
    <property type="evidence" value="ECO:0007669"/>
    <property type="project" value="TreeGrafter"/>
</dbReference>
<reference evidence="8" key="1">
    <citation type="submission" date="2021-01" db="EMBL/GenBank/DDBJ databases">
        <authorList>
            <person name="Corre E."/>
            <person name="Pelletier E."/>
            <person name="Niang G."/>
            <person name="Scheremetjew M."/>
            <person name="Finn R."/>
            <person name="Kale V."/>
            <person name="Holt S."/>
            <person name="Cochrane G."/>
            <person name="Meng A."/>
            <person name="Brown T."/>
            <person name="Cohen L."/>
        </authorList>
    </citation>
    <scope>NUCLEOTIDE SEQUENCE</scope>
    <source>
        <strain evidence="8">FSP1.4</strain>
    </source>
</reference>
<dbReference type="GO" id="GO:0016020">
    <property type="term" value="C:membrane"/>
    <property type="evidence" value="ECO:0007669"/>
    <property type="project" value="UniProtKB-SubCell"/>
</dbReference>
<proteinExistence type="inferred from homology"/>
<gene>
    <name evidence="8" type="ORF">EHAR0213_LOCUS9200</name>
</gene>
<dbReference type="EMBL" id="HBII01022128">
    <property type="protein sequence ID" value="CAE0350287.1"/>
    <property type="molecule type" value="Transcribed_RNA"/>
</dbReference>
<keyword evidence="5 6" id="KW-0472">Membrane</keyword>
<dbReference type="SMART" id="SM00714">
    <property type="entry name" value="LITAF"/>
    <property type="match status" value="1"/>
</dbReference>
<keyword evidence="3" id="KW-0479">Metal-binding</keyword>
<evidence type="ECO:0000313" key="8">
    <source>
        <dbReference type="EMBL" id="CAE0350287.1"/>
    </source>
</evidence>
<protein>
    <recommendedName>
        <fullName evidence="7">LITAF domain-containing protein</fullName>
    </recommendedName>
</protein>
<evidence type="ECO:0000256" key="4">
    <source>
        <dbReference type="ARBA" id="ARBA00022833"/>
    </source>
</evidence>
<dbReference type="InterPro" id="IPR037519">
    <property type="entry name" value="LITAF_fam"/>
</dbReference>